<dbReference type="RefSeq" id="WP_189963397.1">
    <property type="nucleotide sequence ID" value="NZ_BMUA01000008.1"/>
</dbReference>
<organism evidence="2 3">
    <name type="scientific">Streptomyces violascens</name>
    <dbReference type="NCBI Taxonomy" id="67381"/>
    <lineage>
        <taxon>Bacteria</taxon>
        <taxon>Bacillati</taxon>
        <taxon>Actinomycetota</taxon>
        <taxon>Actinomycetes</taxon>
        <taxon>Kitasatosporales</taxon>
        <taxon>Streptomycetaceae</taxon>
        <taxon>Streptomyces</taxon>
    </lineage>
</organism>
<dbReference type="EMBL" id="BNDY01000017">
    <property type="protein sequence ID" value="GHI41897.1"/>
    <property type="molecule type" value="Genomic_DNA"/>
</dbReference>
<evidence type="ECO:0000313" key="2">
    <source>
        <dbReference type="EMBL" id="GHI41897.1"/>
    </source>
</evidence>
<gene>
    <name evidence="2" type="ORF">Sviol_63050</name>
</gene>
<name>A0ABQ3QXB3_9ACTN</name>
<feature type="transmembrane region" description="Helical" evidence="1">
    <location>
        <begin position="36"/>
        <end position="57"/>
    </location>
</feature>
<proteinExistence type="predicted"/>
<keyword evidence="1" id="KW-1133">Transmembrane helix</keyword>
<protein>
    <submittedName>
        <fullName evidence="2">Uncharacterized protein</fullName>
    </submittedName>
</protein>
<keyword evidence="1" id="KW-0472">Membrane</keyword>
<keyword evidence="3" id="KW-1185">Reference proteome</keyword>
<accession>A0ABQ3QXB3</accession>
<evidence type="ECO:0000256" key="1">
    <source>
        <dbReference type="SAM" id="Phobius"/>
    </source>
</evidence>
<dbReference type="Proteomes" id="UP001050808">
    <property type="component" value="Unassembled WGS sequence"/>
</dbReference>
<keyword evidence="1" id="KW-0812">Transmembrane</keyword>
<reference evidence="2" key="1">
    <citation type="submission" date="2024-05" db="EMBL/GenBank/DDBJ databases">
        <title>Whole genome shotgun sequence of Streptomyces violascens NBRC 12920.</title>
        <authorList>
            <person name="Komaki H."/>
            <person name="Tamura T."/>
        </authorList>
    </citation>
    <scope>NUCLEOTIDE SEQUENCE</scope>
    <source>
        <strain evidence="2">NBRC 12920</strain>
    </source>
</reference>
<sequence>MLLALIGFPTAAIVAALGLALGTYRDQVPHATLVRAVLLVAVSCIATGALCLALAWVGW</sequence>
<evidence type="ECO:0000313" key="3">
    <source>
        <dbReference type="Proteomes" id="UP001050808"/>
    </source>
</evidence>
<comment type="caution">
    <text evidence="2">The sequence shown here is derived from an EMBL/GenBank/DDBJ whole genome shotgun (WGS) entry which is preliminary data.</text>
</comment>